<evidence type="ECO:0000313" key="4">
    <source>
        <dbReference type="Proteomes" id="UP000759273"/>
    </source>
</evidence>
<dbReference type="AlphaFoldDB" id="A0A943DG53"/>
<dbReference type="SUPFAM" id="SSF53383">
    <property type="entry name" value="PLP-dependent transferases"/>
    <property type="match status" value="1"/>
</dbReference>
<dbReference type="Proteomes" id="UP000759273">
    <property type="component" value="Unassembled WGS sequence"/>
</dbReference>
<evidence type="ECO:0000256" key="1">
    <source>
        <dbReference type="RuleBase" id="RU000481"/>
    </source>
</evidence>
<feature type="domain" description="Aminotransferase class I/classII large" evidence="2">
    <location>
        <begin position="47"/>
        <end position="382"/>
    </location>
</feature>
<evidence type="ECO:0000313" key="3">
    <source>
        <dbReference type="EMBL" id="MBS5332926.1"/>
    </source>
</evidence>
<dbReference type="GO" id="GO:0030170">
    <property type="term" value="F:pyridoxal phosphate binding"/>
    <property type="evidence" value="ECO:0007669"/>
    <property type="project" value="InterPro"/>
</dbReference>
<comment type="caution">
    <text evidence="3">The sequence shown here is derived from an EMBL/GenBank/DDBJ whole genome shotgun (WGS) entry which is preliminary data.</text>
</comment>
<proteinExistence type="inferred from homology"/>
<reference evidence="3" key="1">
    <citation type="submission" date="2021-02" db="EMBL/GenBank/DDBJ databases">
        <title>Infant gut strain persistence is associated with maternal origin, phylogeny, and functional potential including surface adhesion and iron acquisition.</title>
        <authorList>
            <person name="Lou Y.C."/>
        </authorList>
    </citation>
    <scope>NUCLEOTIDE SEQUENCE</scope>
    <source>
        <strain evidence="3">L3_101_000M1_dasL3_101_000M1_concoct_87</strain>
    </source>
</reference>
<dbReference type="InterPro" id="IPR015424">
    <property type="entry name" value="PyrdxlP-dep_Trfase"/>
</dbReference>
<dbReference type="InterPro" id="IPR015421">
    <property type="entry name" value="PyrdxlP-dep_Trfase_major"/>
</dbReference>
<dbReference type="CDD" id="cd00609">
    <property type="entry name" value="AAT_like"/>
    <property type="match status" value="1"/>
</dbReference>
<name>A0A943DG53_9FIRM</name>
<dbReference type="InterPro" id="IPR004838">
    <property type="entry name" value="NHTrfase_class1_PyrdxlP-BS"/>
</dbReference>
<comment type="cofactor">
    <cofactor evidence="1">
        <name>pyridoxal 5'-phosphate</name>
        <dbReference type="ChEBI" id="CHEBI:597326"/>
    </cofactor>
</comment>
<dbReference type="PROSITE" id="PS00105">
    <property type="entry name" value="AA_TRANSFER_CLASS_1"/>
    <property type="match status" value="1"/>
</dbReference>
<dbReference type="EMBL" id="JAGZGG010000025">
    <property type="protein sequence ID" value="MBS5332926.1"/>
    <property type="molecule type" value="Genomic_DNA"/>
</dbReference>
<accession>A0A943DG53</accession>
<dbReference type="Gene3D" id="3.90.1150.10">
    <property type="entry name" value="Aspartate Aminotransferase, domain 1"/>
    <property type="match status" value="2"/>
</dbReference>
<organism evidence="3 4">
    <name type="scientific">Subdoligranulum variabile</name>
    <dbReference type="NCBI Taxonomy" id="214851"/>
    <lineage>
        <taxon>Bacteria</taxon>
        <taxon>Bacillati</taxon>
        <taxon>Bacillota</taxon>
        <taxon>Clostridia</taxon>
        <taxon>Eubacteriales</taxon>
        <taxon>Oscillospiraceae</taxon>
        <taxon>Subdoligranulum</taxon>
    </lineage>
</organism>
<comment type="similarity">
    <text evidence="1">Belongs to the class-I pyridoxal-phosphate-dependent aminotransferase family.</text>
</comment>
<gene>
    <name evidence="3" type="ORF">KHY36_10410</name>
</gene>
<dbReference type="EC" id="2.6.1.-" evidence="1"/>
<keyword evidence="1 3" id="KW-0032">Aminotransferase</keyword>
<sequence length="399" mass="43993">MIAQHYKDMLGAKSVIRQISEWSTARGKEIGYENVFDYSLGNPSVPCPPQFTETCEDLLKNTDPVQLHGYTPTLTLPSTRKAVAESLNRRFGMDYTADHIFMTTGAAGALAHAMRCVAVPGQNIVTFAPFFPEYKPYVEGAGLTLRVTPPRCADFQIDFDAFAGLVDENTAAVLINSPNNPSGTAYSEATLRQLADFLTEASAKYGHHIFLLSDEPYREIAFGGAATPYPAKFYDDTLTCYSFSKSLSIPGERMGYVAANPRCEGAKYIVPMCGQISRGTGHNCPSSLIQMAVERCLDVTSDLSVYETNMNLIYDELKALGFTVVKPDGTFYIFPKALEDDAKVFCQKALQYDLALVPGDSFGCPGYFRMAYCIETEKVRRSFAALEKFVAEEYGVTKH</sequence>
<dbReference type="PANTHER" id="PTHR42691">
    <property type="entry name" value="ASPARTATE AMINOTRANSFERASE YHDR-RELATED"/>
    <property type="match status" value="1"/>
</dbReference>
<protein>
    <recommendedName>
        <fullName evidence="1">Aminotransferase</fullName>
        <ecNumber evidence="1">2.6.1.-</ecNumber>
    </recommendedName>
</protein>
<dbReference type="InterPro" id="IPR004839">
    <property type="entry name" value="Aminotransferase_I/II_large"/>
</dbReference>
<dbReference type="Gene3D" id="3.40.640.10">
    <property type="entry name" value="Type I PLP-dependent aspartate aminotransferase-like (Major domain)"/>
    <property type="match status" value="1"/>
</dbReference>
<dbReference type="Pfam" id="PF00155">
    <property type="entry name" value="Aminotran_1_2"/>
    <property type="match status" value="1"/>
</dbReference>
<dbReference type="InterPro" id="IPR015422">
    <property type="entry name" value="PyrdxlP-dep_Trfase_small"/>
</dbReference>
<dbReference type="PANTHER" id="PTHR42691:SF1">
    <property type="entry name" value="ASPARTATE AMINOTRANSFERASE YHDR-RELATED"/>
    <property type="match status" value="1"/>
</dbReference>
<evidence type="ECO:0000259" key="2">
    <source>
        <dbReference type="Pfam" id="PF00155"/>
    </source>
</evidence>
<dbReference type="NCBIfam" id="NF005305">
    <property type="entry name" value="PRK06836.1"/>
    <property type="match status" value="1"/>
</dbReference>
<dbReference type="GO" id="GO:0008483">
    <property type="term" value="F:transaminase activity"/>
    <property type="evidence" value="ECO:0007669"/>
    <property type="project" value="UniProtKB-KW"/>
</dbReference>
<keyword evidence="1 3" id="KW-0808">Transferase</keyword>